<gene>
    <name evidence="2" type="ORF">RRG08_026763</name>
</gene>
<comment type="caution">
    <text evidence="2">The sequence shown here is derived from an EMBL/GenBank/DDBJ whole genome shotgun (WGS) entry which is preliminary data.</text>
</comment>
<keyword evidence="1" id="KW-0472">Membrane</keyword>
<evidence type="ECO:0000256" key="1">
    <source>
        <dbReference type="SAM" id="Phobius"/>
    </source>
</evidence>
<dbReference type="Proteomes" id="UP001283361">
    <property type="component" value="Unassembled WGS sequence"/>
</dbReference>
<accession>A0AAE1AQJ1</accession>
<proteinExistence type="predicted"/>
<feature type="transmembrane region" description="Helical" evidence="1">
    <location>
        <begin position="168"/>
        <end position="187"/>
    </location>
</feature>
<evidence type="ECO:0000313" key="2">
    <source>
        <dbReference type="EMBL" id="KAK3791860.1"/>
    </source>
</evidence>
<feature type="transmembrane region" description="Helical" evidence="1">
    <location>
        <begin position="141"/>
        <end position="162"/>
    </location>
</feature>
<keyword evidence="1" id="KW-1133">Transmembrane helix</keyword>
<evidence type="ECO:0000313" key="3">
    <source>
        <dbReference type="Proteomes" id="UP001283361"/>
    </source>
</evidence>
<reference evidence="2" key="1">
    <citation type="journal article" date="2023" name="G3 (Bethesda)">
        <title>A reference genome for the long-term kleptoplast-retaining sea slug Elysia crispata morphotype clarki.</title>
        <authorList>
            <person name="Eastman K.E."/>
            <person name="Pendleton A.L."/>
            <person name="Shaikh M.A."/>
            <person name="Suttiyut T."/>
            <person name="Ogas R."/>
            <person name="Tomko P."/>
            <person name="Gavelis G."/>
            <person name="Widhalm J.R."/>
            <person name="Wisecaver J.H."/>
        </authorList>
    </citation>
    <scope>NUCLEOTIDE SEQUENCE</scope>
    <source>
        <strain evidence="2">ECLA1</strain>
    </source>
</reference>
<protein>
    <submittedName>
        <fullName evidence="2">Uncharacterized protein</fullName>
    </submittedName>
</protein>
<dbReference type="AlphaFoldDB" id="A0AAE1AQJ1"/>
<organism evidence="2 3">
    <name type="scientific">Elysia crispata</name>
    <name type="common">lettuce slug</name>
    <dbReference type="NCBI Taxonomy" id="231223"/>
    <lineage>
        <taxon>Eukaryota</taxon>
        <taxon>Metazoa</taxon>
        <taxon>Spiralia</taxon>
        <taxon>Lophotrochozoa</taxon>
        <taxon>Mollusca</taxon>
        <taxon>Gastropoda</taxon>
        <taxon>Heterobranchia</taxon>
        <taxon>Euthyneura</taxon>
        <taxon>Panpulmonata</taxon>
        <taxon>Sacoglossa</taxon>
        <taxon>Placobranchoidea</taxon>
        <taxon>Plakobranchidae</taxon>
        <taxon>Elysia</taxon>
    </lineage>
</organism>
<dbReference type="EMBL" id="JAWDGP010001428">
    <property type="protein sequence ID" value="KAK3791860.1"/>
    <property type="molecule type" value="Genomic_DNA"/>
</dbReference>
<keyword evidence="3" id="KW-1185">Reference proteome</keyword>
<keyword evidence="1" id="KW-0812">Transmembrane</keyword>
<sequence length="215" mass="23923">MFFLVLGGRTLRSISETNNMFFLVLGGGKKKVKEEDSADHRVPPEQMKPDGRCFVSQIDRDLLVERQAAQKEEISGRDTAGLVVCKRAPPSGLRWTRFQDIHKYMAKWTEWGCGGEGGGMKEGLGGRVGDDSGRRRGRWRLLITLNLITLNLITLNLITLNLITLNLITLNLITLNLITLNLITLNFPANLDASARSSSLSYPGHDLCSVFDHTL</sequence>
<name>A0AAE1AQJ1_9GAST</name>